<dbReference type="CDD" id="cd05233">
    <property type="entry name" value="SDR_c"/>
    <property type="match status" value="1"/>
</dbReference>
<comment type="similarity">
    <text evidence="1">Belongs to the short-chain dehydrogenases/reductases (SDR) family.</text>
</comment>
<dbReference type="STRING" id="29563.SAMN02983006_01469"/>
<dbReference type="PANTHER" id="PTHR42760">
    <property type="entry name" value="SHORT-CHAIN DEHYDROGENASES/REDUCTASES FAMILY MEMBER"/>
    <property type="match status" value="1"/>
</dbReference>
<proteinExistence type="inferred from homology"/>
<dbReference type="InterPro" id="IPR036291">
    <property type="entry name" value="NAD(P)-bd_dom_sf"/>
</dbReference>
<dbReference type="GO" id="GO:0016616">
    <property type="term" value="F:oxidoreductase activity, acting on the CH-OH group of donors, NAD or NADP as acceptor"/>
    <property type="evidence" value="ECO:0007669"/>
    <property type="project" value="TreeGrafter"/>
</dbReference>
<dbReference type="SUPFAM" id="SSF51735">
    <property type="entry name" value="NAD(P)-binding Rossmann-fold domains"/>
    <property type="match status" value="1"/>
</dbReference>
<dbReference type="PRINTS" id="PR00081">
    <property type="entry name" value="GDHRDH"/>
</dbReference>
<dbReference type="PROSITE" id="PS00061">
    <property type="entry name" value="ADH_SHORT"/>
    <property type="match status" value="1"/>
</dbReference>
<evidence type="ECO:0000313" key="3">
    <source>
        <dbReference type="EMBL" id="SFL56041.1"/>
    </source>
</evidence>
<dbReference type="Pfam" id="PF13561">
    <property type="entry name" value="adh_short_C2"/>
    <property type="match status" value="1"/>
</dbReference>
<dbReference type="EMBL" id="FOTI01000018">
    <property type="protein sequence ID" value="SFL56041.1"/>
    <property type="molecule type" value="Genomic_DNA"/>
</dbReference>
<dbReference type="AlphaFoldDB" id="A0A1I4IQC6"/>
<gene>
    <name evidence="3" type="ORF">SAMN02983006_01469</name>
</gene>
<organism evidence="3 4">
    <name type="scientific">Halanaerobium salsuginis</name>
    <dbReference type="NCBI Taxonomy" id="29563"/>
    <lineage>
        <taxon>Bacteria</taxon>
        <taxon>Bacillati</taxon>
        <taxon>Bacillota</taxon>
        <taxon>Clostridia</taxon>
        <taxon>Halanaerobiales</taxon>
        <taxon>Halanaerobiaceae</taxon>
        <taxon>Halanaerobium</taxon>
    </lineage>
</organism>
<dbReference type="FunFam" id="3.40.50.720:FF:000084">
    <property type="entry name" value="Short-chain dehydrogenase reductase"/>
    <property type="match status" value="1"/>
</dbReference>
<reference evidence="3 4" key="1">
    <citation type="submission" date="2016-10" db="EMBL/GenBank/DDBJ databases">
        <authorList>
            <person name="de Groot N.N."/>
        </authorList>
    </citation>
    <scope>NUCLEOTIDE SEQUENCE [LARGE SCALE GENOMIC DNA]</scope>
    <source>
        <strain evidence="3 4">ATCC 51327</strain>
    </source>
</reference>
<dbReference type="Proteomes" id="UP000199006">
    <property type="component" value="Unassembled WGS sequence"/>
</dbReference>
<dbReference type="PRINTS" id="PR00080">
    <property type="entry name" value="SDRFAMILY"/>
</dbReference>
<accession>A0A1I4IQC6</accession>
<protein>
    <submittedName>
        <fullName evidence="3">2-deoxy-D-gluconate 3-dehydrogenase</fullName>
    </submittedName>
</protein>
<dbReference type="InterPro" id="IPR020904">
    <property type="entry name" value="Sc_DH/Rdtase_CS"/>
</dbReference>
<evidence type="ECO:0000256" key="1">
    <source>
        <dbReference type="ARBA" id="ARBA00006484"/>
    </source>
</evidence>
<dbReference type="Gene3D" id="3.40.50.720">
    <property type="entry name" value="NAD(P)-binding Rossmann-like Domain"/>
    <property type="match status" value="1"/>
</dbReference>
<dbReference type="InterPro" id="IPR002347">
    <property type="entry name" value="SDR_fam"/>
</dbReference>
<evidence type="ECO:0000256" key="2">
    <source>
        <dbReference type="ARBA" id="ARBA00023002"/>
    </source>
</evidence>
<evidence type="ECO:0000313" key="4">
    <source>
        <dbReference type="Proteomes" id="UP000199006"/>
    </source>
</evidence>
<sequence>MNIEIEKTLAELFSLAGRVGIVTGASGGIGAGIAEVLVKVGAKVYDFSRSGQGKFNHPNLTHLAVDITDRKKVEQLIQEIGEAEGLDFLVNNAGITKRQRAEEIEQEFWAKINQVNLTAVFHLSQAAYPYLKKSQYIGRIVNISSMAAQLGFAEVVPYCATKAGVAGLTRGLSVEWVADNILVNSVAPGWIPSQMSIQVMDEDRKAKILDRMSMHKFGEARDIGTMVLYLISNAGKYITGQEIAVDGGALSYGY</sequence>
<name>A0A1I4IQC6_9FIRM</name>
<keyword evidence="4" id="KW-1185">Reference proteome</keyword>
<dbReference type="GO" id="GO:0008206">
    <property type="term" value="P:bile acid metabolic process"/>
    <property type="evidence" value="ECO:0007669"/>
    <property type="project" value="UniProtKB-ARBA"/>
</dbReference>
<dbReference type="RefSeq" id="WP_218142058.1">
    <property type="nucleotide sequence ID" value="NZ_FOTI01000018.1"/>
</dbReference>
<dbReference type="PANTHER" id="PTHR42760:SF133">
    <property type="entry name" value="3-OXOACYL-[ACYL-CARRIER-PROTEIN] REDUCTASE"/>
    <property type="match status" value="1"/>
</dbReference>
<keyword evidence="2" id="KW-0560">Oxidoreductase</keyword>